<dbReference type="Pfam" id="PF13635">
    <property type="entry name" value="DUF4143"/>
    <property type="match status" value="1"/>
</dbReference>
<dbReference type="EMBL" id="JBHSAV010000003">
    <property type="protein sequence ID" value="MFC3975048.1"/>
    <property type="molecule type" value="Genomic_DNA"/>
</dbReference>
<keyword evidence="3" id="KW-0547">Nucleotide-binding</keyword>
<proteinExistence type="predicted"/>
<dbReference type="RefSeq" id="WP_241292571.1">
    <property type="nucleotide sequence ID" value="NZ_JAKZGR010000003.1"/>
</dbReference>
<dbReference type="Pfam" id="PF13173">
    <property type="entry name" value="AAA_14"/>
    <property type="match status" value="1"/>
</dbReference>
<accession>A0ABV8EI11</accession>
<organism evidence="3 4">
    <name type="scientific">Belliella kenyensis</name>
    <dbReference type="NCBI Taxonomy" id="1472724"/>
    <lineage>
        <taxon>Bacteria</taxon>
        <taxon>Pseudomonadati</taxon>
        <taxon>Bacteroidota</taxon>
        <taxon>Cytophagia</taxon>
        <taxon>Cytophagales</taxon>
        <taxon>Cyclobacteriaceae</taxon>
        <taxon>Belliella</taxon>
    </lineage>
</organism>
<gene>
    <name evidence="3" type="ORF">ACFOUP_01540</name>
</gene>
<dbReference type="InterPro" id="IPR027417">
    <property type="entry name" value="P-loop_NTPase"/>
</dbReference>
<feature type="domain" description="DUF4143" evidence="2">
    <location>
        <begin position="178"/>
        <end position="335"/>
    </location>
</feature>
<dbReference type="InterPro" id="IPR025420">
    <property type="entry name" value="DUF4143"/>
</dbReference>
<dbReference type="SUPFAM" id="SSF52540">
    <property type="entry name" value="P-loop containing nucleoside triphosphate hydrolases"/>
    <property type="match status" value="1"/>
</dbReference>
<keyword evidence="3" id="KW-0067">ATP-binding</keyword>
<feature type="domain" description="AAA" evidence="1">
    <location>
        <begin position="18"/>
        <end position="135"/>
    </location>
</feature>
<evidence type="ECO:0000313" key="4">
    <source>
        <dbReference type="Proteomes" id="UP001595766"/>
    </source>
</evidence>
<protein>
    <submittedName>
        <fullName evidence="3">ATP-binding protein</fullName>
    </submittedName>
</protein>
<name>A0ABV8EI11_9BACT</name>
<keyword evidence="4" id="KW-1185">Reference proteome</keyword>
<evidence type="ECO:0000259" key="1">
    <source>
        <dbReference type="Pfam" id="PF13173"/>
    </source>
</evidence>
<dbReference type="Proteomes" id="UP001595766">
    <property type="component" value="Unassembled WGS sequence"/>
</dbReference>
<evidence type="ECO:0000313" key="3">
    <source>
        <dbReference type="EMBL" id="MFC3975048.1"/>
    </source>
</evidence>
<dbReference type="PANTHER" id="PTHR43566">
    <property type="entry name" value="CONSERVED PROTEIN"/>
    <property type="match status" value="1"/>
</dbReference>
<dbReference type="InterPro" id="IPR041682">
    <property type="entry name" value="AAA_14"/>
</dbReference>
<dbReference type="PANTHER" id="PTHR43566:SF2">
    <property type="entry name" value="DUF4143 DOMAIN-CONTAINING PROTEIN"/>
    <property type="match status" value="1"/>
</dbReference>
<evidence type="ECO:0000259" key="2">
    <source>
        <dbReference type="Pfam" id="PF13635"/>
    </source>
</evidence>
<sequence length="386" mass="44706">MLIERNIYDAVKRMIPKYPIIALTGPRQSGKTTLLRDLFSGYRYVSLENLDHRNFALNDPNGFLEEFDHQVIFDEVQRVPELFSYLQTRVDNYPERMGSYVLSGSQNFHLMHSITQSLAGRVAIFKLFPLDHLELNSAGLLQDEFLENLVKGYYPAIYHRDIPSKVFYANYIQTYIHRDVSELIAIREMRLFQNFLSLCATRAGQLLNLNALANECGITQPTAKAWLSALEQSFITFQLYPYYKNFSKRILKTPKLYFYDTGLLCHLLKATSTEKLLTHPFKGVLFENMMVAEYVKQMHHSNDLEDIWYWRDSGGNEVDLLVDKGLDFTAFEFKATKTITSEMFNGLNKFEAISKIKGLEKKLVYAGNENQVRTAGKLVSWKDFPN</sequence>
<comment type="caution">
    <text evidence="3">The sequence shown here is derived from an EMBL/GenBank/DDBJ whole genome shotgun (WGS) entry which is preliminary data.</text>
</comment>
<reference evidence="4" key="1">
    <citation type="journal article" date="2019" name="Int. J. Syst. Evol. Microbiol.">
        <title>The Global Catalogue of Microorganisms (GCM) 10K type strain sequencing project: providing services to taxonomists for standard genome sequencing and annotation.</title>
        <authorList>
            <consortium name="The Broad Institute Genomics Platform"/>
            <consortium name="The Broad Institute Genome Sequencing Center for Infectious Disease"/>
            <person name="Wu L."/>
            <person name="Ma J."/>
        </authorList>
    </citation>
    <scope>NUCLEOTIDE SEQUENCE [LARGE SCALE GENOMIC DNA]</scope>
    <source>
        <strain evidence="4">CECT 8551</strain>
    </source>
</reference>
<dbReference type="GO" id="GO:0005524">
    <property type="term" value="F:ATP binding"/>
    <property type="evidence" value="ECO:0007669"/>
    <property type="project" value="UniProtKB-KW"/>
</dbReference>